<reference evidence="1 2" key="1">
    <citation type="journal article" date="2013" name="BMC Genomics">
        <title>Reconstruction of the lipid metabolism for the microalga Monoraphidium neglectum from its genome sequence reveals characteristics suitable for biofuel production.</title>
        <authorList>
            <person name="Bogen C."/>
            <person name="Al-Dilaimi A."/>
            <person name="Albersmeier A."/>
            <person name="Wichmann J."/>
            <person name="Grundmann M."/>
            <person name="Rupp O."/>
            <person name="Lauersen K.J."/>
            <person name="Blifernez-Klassen O."/>
            <person name="Kalinowski J."/>
            <person name="Goesmann A."/>
            <person name="Mussgnug J.H."/>
            <person name="Kruse O."/>
        </authorList>
    </citation>
    <scope>NUCLEOTIDE SEQUENCE [LARGE SCALE GENOMIC DNA]</scope>
    <source>
        <strain evidence="1 2">SAG 48.87</strain>
    </source>
</reference>
<protein>
    <submittedName>
        <fullName evidence="1">4-alpha-glucanotransferase</fullName>
        <ecNumber evidence="1">2.4.1.25</ecNumber>
    </submittedName>
</protein>
<dbReference type="AlphaFoldDB" id="A0A0D2LHW2"/>
<organism evidence="1 2">
    <name type="scientific">Monoraphidium neglectum</name>
    <dbReference type="NCBI Taxonomy" id="145388"/>
    <lineage>
        <taxon>Eukaryota</taxon>
        <taxon>Viridiplantae</taxon>
        <taxon>Chlorophyta</taxon>
        <taxon>core chlorophytes</taxon>
        <taxon>Chlorophyceae</taxon>
        <taxon>CS clade</taxon>
        <taxon>Sphaeropleales</taxon>
        <taxon>Selenastraceae</taxon>
        <taxon>Monoraphidium</taxon>
    </lineage>
</organism>
<keyword evidence="2" id="KW-1185">Reference proteome</keyword>
<accession>A0A0D2LHW2</accession>
<dbReference type="GO" id="GO:0004134">
    <property type="term" value="F:4-alpha-glucanotransferase activity"/>
    <property type="evidence" value="ECO:0007669"/>
    <property type="project" value="UniProtKB-EC"/>
</dbReference>
<dbReference type="EC" id="2.4.1.25" evidence="1"/>
<sequence>MVEDAAAPGSYTFRPRYATEKAIADIAPREGSPDWLVREVAATRAGLLALRQNVCLLTDDVDPDAFYPRFSLMSSSSYQELDPSQRAVLQQMHEEYFFRSPNPT</sequence>
<dbReference type="RefSeq" id="XP_013890629.1">
    <property type="nucleotide sequence ID" value="XM_014035175.1"/>
</dbReference>
<proteinExistence type="predicted"/>
<dbReference type="PANTHER" id="PTHR32518:SF3">
    <property type="entry name" value="4-ALPHA-GLUCANOTRANSFERASE"/>
    <property type="match status" value="1"/>
</dbReference>
<keyword evidence="1" id="KW-0328">Glycosyltransferase</keyword>
<dbReference type="KEGG" id="mng:MNEG_16355"/>
<name>A0A0D2LHW2_9CHLO</name>
<dbReference type="EMBL" id="KK106488">
    <property type="protein sequence ID" value="KIY91609.1"/>
    <property type="molecule type" value="Genomic_DNA"/>
</dbReference>
<gene>
    <name evidence="1" type="ORF">MNEG_16355</name>
</gene>
<dbReference type="Proteomes" id="UP000054498">
    <property type="component" value="Unassembled WGS sequence"/>
</dbReference>
<evidence type="ECO:0000313" key="1">
    <source>
        <dbReference type="EMBL" id="KIY91609.1"/>
    </source>
</evidence>
<evidence type="ECO:0000313" key="2">
    <source>
        <dbReference type="Proteomes" id="UP000054498"/>
    </source>
</evidence>
<dbReference type="OrthoDB" id="6123450at2759"/>
<keyword evidence="1" id="KW-0808">Transferase</keyword>
<dbReference type="GeneID" id="25734106"/>
<dbReference type="STRING" id="145388.A0A0D2LHW2"/>
<dbReference type="PANTHER" id="PTHR32518">
    <property type="match status" value="1"/>
</dbReference>